<comment type="caution">
    <text evidence="12">The sequence shown here is derived from an EMBL/GenBank/DDBJ whole genome shotgun (WGS) entry which is preliminary data.</text>
</comment>
<evidence type="ECO:0000256" key="5">
    <source>
        <dbReference type="ARBA" id="ARBA00023110"/>
    </source>
</evidence>
<evidence type="ECO:0000256" key="4">
    <source>
        <dbReference type="ARBA" id="ARBA00022490"/>
    </source>
</evidence>
<name>A0A662DKH3_UNCAE</name>
<keyword evidence="4" id="KW-0963">Cytoplasm</keyword>
<keyword evidence="6" id="KW-0143">Chaperone</keyword>
<evidence type="ECO:0000313" key="13">
    <source>
        <dbReference type="Proteomes" id="UP000280417"/>
    </source>
</evidence>
<dbReference type="PROSITE" id="PS50059">
    <property type="entry name" value="FKBP_PPIASE"/>
    <property type="match status" value="1"/>
</dbReference>
<sequence length="140" mass="15697">MPVKKGDMVRLHFSGRLKNGKVFASTEGKEPLEFEAGVGEILPGIDEEVIGMEKNEEKEITLPPEKAFGKRKKELIRNVEKDRFKGKMVKVGEWITVQLPSGYTIPAHVTKVGEDKITLDLNHPLAGKEIIFKIRVVDFG</sequence>
<dbReference type="Gene3D" id="3.10.50.40">
    <property type="match status" value="1"/>
</dbReference>
<protein>
    <recommendedName>
        <fullName evidence="10">Peptidyl-prolyl cis-trans isomerase</fullName>
        <ecNumber evidence="10">5.2.1.8</ecNumber>
    </recommendedName>
</protein>
<evidence type="ECO:0000256" key="6">
    <source>
        <dbReference type="ARBA" id="ARBA00023186"/>
    </source>
</evidence>
<gene>
    <name evidence="12" type="ORF">DRJ04_02060</name>
</gene>
<dbReference type="InterPro" id="IPR001179">
    <property type="entry name" value="PPIase_FKBP_dom"/>
</dbReference>
<keyword evidence="5 9" id="KW-0697">Rotamase</keyword>
<dbReference type="SUPFAM" id="SSF54534">
    <property type="entry name" value="FKBP-like"/>
    <property type="match status" value="1"/>
</dbReference>
<dbReference type="PANTHER" id="PTHR47861:SF3">
    <property type="entry name" value="FKBP-TYPE PEPTIDYL-PROLYL CIS-TRANS ISOMERASE SLYD"/>
    <property type="match status" value="1"/>
</dbReference>
<accession>A0A662DKH3</accession>
<feature type="domain" description="PPIase FKBP-type" evidence="11">
    <location>
        <begin position="6"/>
        <end position="71"/>
    </location>
</feature>
<dbReference type="AlphaFoldDB" id="A0A662DKH3"/>
<dbReference type="Pfam" id="PF00254">
    <property type="entry name" value="FKBP_C"/>
    <property type="match status" value="1"/>
</dbReference>
<evidence type="ECO:0000256" key="8">
    <source>
        <dbReference type="ARBA" id="ARBA00037071"/>
    </source>
</evidence>
<evidence type="ECO:0000313" key="12">
    <source>
        <dbReference type="EMBL" id="RLE14619.1"/>
    </source>
</evidence>
<dbReference type="EC" id="5.2.1.8" evidence="10"/>
<dbReference type="GO" id="GO:0003755">
    <property type="term" value="F:peptidyl-prolyl cis-trans isomerase activity"/>
    <property type="evidence" value="ECO:0007669"/>
    <property type="project" value="UniProtKB-UniRule"/>
</dbReference>
<proteinExistence type="inferred from homology"/>
<dbReference type="EMBL" id="QMQA01000036">
    <property type="protein sequence ID" value="RLE14619.1"/>
    <property type="molecule type" value="Genomic_DNA"/>
</dbReference>
<evidence type="ECO:0000256" key="1">
    <source>
        <dbReference type="ARBA" id="ARBA00000971"/>
    </source>
</evidence>
<dbReference type="GO" id="GO:0005737">
    <property type="term" value="C:cytoplasm"/>
    <property type="evidence" value="ECO:0007669"/>
    <property type="project" value="UniProtKB-SubCell"/>
</dbReference>
<comment type="subcellular location">
    <subcellularLocation>
        <location evidence="2">Cytoplasm</location>
    </subcellularLocation>
</comment>
<reference evidence="12 13" key="1">
    <citation type="submission" date="2018-06" db="EMBL/GenBank/DDBJ databases">
        <title>Extensive metabolic versatility and redundancy in microbially diverse, dynamic hydrothermal sediments.</title>
        <authorList>
            <person name="Dombrowski N."/>
            <person name="Teske A."/>
            <person name="Baker B.J."/>
        </authorList>
    </citation>
    <scope>NUCLEOTIDE SEQUENCE [LARGE SCALE GENOMIC DNA]</scope>
    <source>
        <strain evidence="12">B3_G15</strain>
    </source>
</reference>
<dbReference type="Proteomes" id="UP000280417">
    <property type="component" value="Unassembled WGS sequence"/>
</dbReference>
<evidence type="ECO:0000256" key="3">
    <source>
        <dbReference type="ARBA" id="ARBA00006577"/>
    </source>
</evidence>
<comment type="function">
    <text evidence="8">Also involved in hydrogenase metallocenter assembly, probably by participating in the nickel insertion step. This function in hydrogenase biosynthesis requires chaperone activity and the presence of the metal-binding domain, but not PPIase activity.</text>
</comment>
<evidence type="ECO:0000259" key="11">
    <source>
        <dbReference type="PROSITE" id="PS50059"/>
    </source>
</evidence>
<evidence type="ECO:0000256" key="9">
    <source>
        <dbReference type="PROSITE-ProRule" id="PRU00277"/>
    </source>
</evidence>
<dbReference type="PANTHER" id="PTHR47861">
    <property type="entry name" value="FKBP-TYPE PEPTIDYL-PROLYL CIS-TRANS ISOMERASE SLYD"/>
    <property type="match status" value="1"/>
</dbReference>
<evidence type="ECO:0000256" key="2">
    <source>
        <dbReference type="ARBA" id="ARBA00004496"/>
    </source>
</evidence>
<comment type="similarity">
    <text evidence="3 10">Belongs to the FKBP-type PPIase family.</text>
</comment>
<dbReference type="InterPro" id="IPR046357">
    <property type="entry name" value="PPIase_dom_sf"/>
</dbReference>
<evidence type="ECO:0000256" key="10">
    <source>
        <dbReference type="RuleBase" id="RU003915"/>
    </source>
</evidence>
<organism evidence="12 13">
    <name type="scientific">Aerophobetes bacterium</name>
    <dbReference type="NCBI Taxonomy" id="2030807"/>
    <lineage>
        <taxon>Bacteria</taxon>
        <taxon>Candidatus Aerophobota</taxon>
    </lineage>
</organism>
<comment type="catalytic activity">
    <reaction evidence="1 9 10">
        <text>[protein]-peptidylproline (omega=180) = [protein]-peptidylproline (omega=0)</text>
        <dbReference type="Rhea" id="RHEA:16237"/>
        <dbReference type="Rhea" id="RHEA-COMP:10747"/>
        <dbReference type="Rhea" id="RHEA-COMP:10748"/>
        <dbReference type="ChEBI" id="CHEBI:83833"/>
        <dbReference type="ChEBI" id="CHEBI:83834"/>
        <dbReference type="EC" id="5.2.1.8"/>
    </reaction>
</comment>
<dbReference type="GO" id="GO:0042026">
    <property type="term" value="P:protein refolding"/>
    <property type="evidence" value="ECO:0007669"/>
    <property type="project" value="UniProtKB-ARBA"/>
</dbReference>
<evidence type="ECO:0000256" key="7">
    <source>
        <dbReference type="ARBA" id="ARBA00023235"/>
    </source>
</evidence>
<keyword evidence="7 9" id="KW-0413">Isomerase</keyword>